<accession>A0A225NTM3</accession>
<evidence type="ECO:0000256" key="5">
    <source>
        <dbReference type="ARBA" id="ARBA00022606"/>
    </source>
</evidence>
<keyword evidence="6" id="KW-0808">Transferase</keyword>
<dbReference type="GO" id="GO:0006355">
    <property type="term" value="P:regulation of DNA-templated transcription"/>
    <property type="evidence" value="ECO:0007669"/>
    <property type="project" value="InterPro"/>
</dbReference>
<dbReference type="SUPFAM" id="SSF52172">
    <property type="entry name" value="CheY-like"/>
    <property type="match status" value="1"/>
</dbReference>
<evidence type="ECO:0000256" key="11">
    <source>
        <dbReference type="ARBA" id="ARBA00023170"/>
    </source>
</evidence>
<dbReference type="Pfam" id="PF07536">
    <property type="entry name" value="HWE_HK"/>
    <property type="match status" value="1"/>
</dbReference>
<dbReference type="InterPro" id="IPR003018">
    <property type="entry name" value="GAF"/>
</dbReference>
<evidence type="ECO:0000256" key="9">
    <source>
        <dbReference type="ARBA" id="ARBA00022840"/>
    </source>
</evidence>
<dbReference type="Pfam" id="PF08446">
    <property type="entry name" value="PAS_2"/>
    <property type="match status" value="1"/>
</dbReference>
<protein>
    <recommendedName>
        <fullName evidence="2">histidine kinase</fullName>
        <ecNumber evidence="2">2.7.13.3</ecNumber>
    </recommendedName>
</protein>
<dbReference type="PRINTS" id="PR01033">
    <property type="entry name" value="PHYTOCHROME"/>
</dbReference>
<dbReference type="PANTHER" id="PTHR41523:SF8">
    <property type="entry name" value="ETHYLENE RESPONSE SENSOR PROTEIN"/>
    <property type="match status" value="1"/>
</dbReference>
<dbReference type="SMART" id="SM00911">
    <property type="entry name" value="HWE_HK"/>
    <property type="match status" value="1"/>
</dbReference>
<comment type="caution">
    <text evidence="16">The sequence shown here is derived from an EMBL/GenBank/DDBJ whole genome shotgun (WGS) entry which is preliminary data.</text>
</comment>
<dbReference type="GO" id="GO:0004673">
    <property type="term" value="F:protein histidine kinase activity"/>
    <property type="evidence" value="ECO:0007669"/>
    <property type="project" value="UniProtKB-EC"/>
</dbReference>
<evidence type="ECO:0000259" key="15">
    <source>
        <dbReference type="PROSITE" id="PS50110"/>
    </source>
</evidence>
<evidence type="ECO:0000256" key="7">
    <source>
        <dbReference type="ARBA" id="ARBA00022741"/>
    </source>
</evidence>
<dbReference type="SUPFAM" id="SSF55785">
    <property type="entry name" value="PYP-like sensor domain (PAS domain)"/>
    <property type="match status" value="1"/>
</dbReference>
<name>A0A225NTM3_9RHOB</name>
<dbReference type="Gene3D" id="3.40.50.2300">
    <property type="match status" value="1"/>
</dbReference>
<dbReference type="InterPro" id="IPR043150">
    <property type="entry name" value="Phytochrome_PHY_sf"/>
</dbReference>
<dbReference type="Pfam" id="PF00360">
    <property type="entry name" value="PHY"/>
    <property type="match status" value="1"/>
</dbReference>
<dbReference type="EMBL" id="AQQR01000002">
    <property type="protein sequence ID" value="OWU76138.1"/>
    <property type="molecule type" value="Genomic_DNA"/>
</dbReference>
<dbReference type="InterPro" id="IPR013654">
    <property type="entry name" value="PAS_2"/>
</dbReference>
<evidence type="ECO:0000256" key="1">
    <source>
        <dbReference type="ARBA" id="ARBA00000085"/>
    </source>
</evidence>
<evidence type="ECO:0000313" key="17">
    <source>
        <dbReference type="Proteomes" id="UP000215377"/>
    </source>
</evidence>
<dbReference type="InterPro" id="IPR035965">
    <property type="entry name" value="PAS-like_dom_sf"/>
</dbReference>
<feature type="coiled-coil region" evidence="13">
    <location>
        <begin position="489"/>
        <end position="516"/>
    </location>
</feature>
<keyword evidence="13" id="KW-0175">Coiled coil</keyword>
<evidence type="ECO:0000256" key="12">
    <source>
        <dbReference type="PROSITE-ProRule" id="PRU00169"/>
    </source>
</evidence>
<dbReference type="Gene3D" id="3.30.450.20">
    <property type="entry name" value="PAS domain"/>
    <property type="match status" value="1"/>
</dbReference>
<dbReference type="InterPro" id="IPR001294">
    <property type="entry name" value="Phytochrome"/>
</dbReference>
<dbReference type="InterPro" id="IPR001789">
    <property type="entry name" value="Sig_transdc_resp-reg_receiver"/>
</dbReference>
<keyword evidence="11" id="KW-0675">Receptor</keyword>
<evidence type="ECO:0000256" key="4">
    <source>
        <dbReference type="ARBA" id="ARBA00022553"/>
    </source>
</evidence>
<dbReference type="Pfam" id="PF01590">
    <property type="entry name" value="GAF"/>
    <property type="match status" value="1"/>
</dbReference>
<keyword evidence="3" id="KW-0600">Photoreceptor protein</keyword>
<dbReference type="InterPro" id="IPR029016">
    <property type="entry name" value="GAF-like_dom_sf"/>
</dbReference>
<dbReference type="PIRSF" id="PIRSF036397">
    <property type="entry name" value="Bactrphtchrm_rec"/>
    <property type="match status" value="1"/>
</dbReference>
<feature type="domain" description="Phytochrome chromophore attachment site" evidence="14">
    <location>
        <begin position="137"/>
        <end position="294"/>
    </location>
</feature>
<feature type="modified residue" description="4-aspartylphosphate" evidence="12">
    <location>
        <position position="779"/>
    </location>
</feature>
<keyword evidence="7" id="KW-0547">Nucleotide-binding</keyword>
<gene>
    <name evidence="16" type="ORF">ATO3_05745</name>
</gene>
<evidence type="ECO:0000256" key="6">
    <source>
        <dbReference type="ARBA" id="ARBA00022679"/>
    </source>
</evidence>
<sequence length="841" mass="92458">MTNCDREPIHVIGHVQPFGILLAVSPDWIVGHASANAGTLMPADADALIGQPLSALLPAQTIHDLRARLQMLTHEDAIARLFGIDLMRDGRLYDVSIHRSARNYVFEFEASVNGGGQRVQDSELVRSLMGRIQRQTTVERMAREAARGLKALTGFDRVMVYRFNEDDTGTVMAEALEPGQAPFLGLRYPASDIPKQARALYKRNLLRLIADVNAETVPILPTHSPDGHALDLSLSATRAVSPIHLEYLRNMEVGASMSVSILSKGKLWGLLACHHREPHYVDYETRSAAELFAQLFSYELTQLEMNGELAEMDRAREMHDRLLAQMTSQPDVTSSLDTIAKAIEEVVEFDGIVAYWDGQFRAIGSTPTEEEFLGLVRFLNTAQASSVFTTDCISNRYPAGAGFVDRAAGLMALPISRQPRDYIVLFRREIARSVSWAGNPEKPVEVGPNGQRLTPRRSFEAWQEIVRGTSSPWRPNERRAADALRVTLLEIVLKLADEANASRKRAQQQQELLIAELNHRVRNILNLIQGLVSQGRGDAATIDAYSDVLNARIHALARAHDQLTSKSWTWVPLNFLVETETRAYLNAQSDRVRLTGDTIDLSPAAFTTMALVIHELVTNSAKYGALSDSSGTVDLSVTLDRDGAALLHWQERGGPPVQPPKRRGFGTTIIERSVPFELKGEADVDFLVSGLQARFRLPEAVVKPAELAPEPAEAPVHVRPRSEVRLEGEALVVEDNMIIALDASDGLTDLGAERVHTAASVAQALAILDQVPIRFALVDVNLGSENSLPVAEACAARGIPFAMATGYGENEDLLADYPPAPVLRKPYDVEHVRAVLADLFA</sequence>
<reference evidence="16 17" key="1">
    <citation type="submission" date="2013-04" db="EMBL/GenBank/DDBJ databases">
        <title>Oceanicola sp. 22II1-22F33 Genome Sequencing.</title>
        <authorList>
            <person name="Lai Q."/>
            <person name="Li G."/>
            <person name="Shao Z."/>
        </authorList>
    </citation>
    <scope>NUCLEOTIDE SEQUENCE [LARGE SCALE GENOMIC DNA]</scope>
    <source>
        <strain evidence="16 17">22II1-22F33</strain>
    </source>
</reference>
<evidence type="ECO:0000256" key="10">
    <source>
        <dbReference type="ARBA" id="ARBA00022991"/>
    </source>
</evidence>
<evidence type="ECO:0000256" key="2">
    <source>
        <dbReference type="ARBA" id="ARBA00012438"/>
    </source>
</evidence>
<dbReference type="GO" id="GO:0000160">
    <property type="term" value="P:phosphorelay signal transduction system"/>
    <property type="evidence" value="ECO:0007669"/>
    <property type="project" value="InterPro"/>
</dbReference>
<proteinExistence type="predicted"/>
<dbReference type="Gene3D" id="3.30.565.10">
    <property type="entry name" value="Histidine kinase-like ATPase, C-terminal domain"/>
    <property type="match status" value="1"/>
</dbReference>
<dbReference type="EC" id="2.7.13.3" evidence="2"/>
<evidence type="ECO:0000256" key="13">
    <source>
        <dbReference type="SAM" id="Coils"/>
    </source>
</evidence>
<dbReference type="AlphaFoldDB" id="A0A225NTM3"/>
<keyword evidence="9" id="KW-0067">ATP-binding</keyword>
<dbReference type="InterPro" id="IPR013515">
    <property type="entry name" value="Phytochrome_cen-reg"/>
</dbReference>
<evidence type="ECO:0000259" key="14">
    <source>
        <dbReference type="PROSITE" id="PS50046"/>
    </source>
</evidence>
<dbReference type="SMART" id="SM00448">
    <property type="entry name" value="REC"/>
    <property type="match status" value="1"/>
</dbReference>
<feature type="domain" description="Response regulatory" evidence="15">
    <location>
        <begin position="729"/>
        <end position="840"/>
    </location>
</feature>
<dbReference type="GO" id="GO:0009584">
    <property type="term" value="P:detection of visible light"/>
    <property type="evidence" value="ECO:0007669"/>
    <property type="project" value="InterPro"/>
</dbReference>
<dbReference type="Gene3D" id="3.30.450.40">
    <property type="match status" value="1"/>
</dbReference>
<evidence type="ECO:0000256" key="3">
    <source>
        <dbReference type="ARBA" id="ARBA00022543"/>
    </source>
</evidence>
<organism evidence="16 17">
    <name type="scientific">Marinibacterium profundimaris</name>
    <dbReference type="NCBI Taxonomy" id="1679460"/>
    <lineage>
        <taxon>Bacteria</taxon>
        <taxon>Pseudomonadati</taxon>
        <taxon>Pseudomonadota</taxon>
        <taxon>Alphaproteobacteria</taxon>
        <taxon>Rhodobacterales</taxon>
        <taxon>Paracoccaceae</taxon>
        <taxon>Marinibacterium</taxon>
    </lineage>
</organism>
<keyword evidence="17" id="KW-1185">Reference proteome</keyword>
<dbReference type="InterPro" id="IPR016132">
    <property type="entry name" value="Phyto_chromo_attachment"/>
</dbReference>
<dbReference type="PROSITE" id="PS50110">
    <property type="entry name" value="RESPONSE_REGULATORY"/>
    <property type="match status" value="1"/>
</dbReference>
<dbReference type="GO" id="GO:0005524">
    <property type="term" value="F:ATP binding"/>
    <property type="evidence" value="ECO:0007669"/>
    <property type="project" value="UniProtKB-KW"/>
</dbReference>
<dbReference type="InterPro" id="IPR011006">
    <property type="entry name" value="CheY-like_superfamily"/>
</dbReference>
<comment type="catalytic activity">
    <reaction evidence="1">
        <text>ATP + protein L-histidine = ADP + protein N-phospho-L-histidine.</text>
        <dbReference type="EC" id="2.7.13.3"/>
    </reaction>
</comment>
<keyword evidence="8" id="KW-0418">Kinase</keyword>
<dbReference type="Proteomes" id="UP000215377">
    <property type="component" value="Unassembled WGS sequence"/>
</dbReference>
<keyword evidence="10" id="KW-0157">Chromophore</keyword>
<keyword evidence="4 12" id="KW-0597">Phosphoprotein</keyword>
<keyword evidence="5" id="KW-0716">Sensory transduction</keyword>
<dbReference type="InterPro" id="IPR036890">
    <property type="entry name" value="HATPase_C_sf"/>
</dbReference>
<dbReference type="InterPro" id="IPR009219">
    <property type="entry name" value="Bactrphtchr_CheY"/>
</dbReference>
<dbReference type="Gene3D" id="3.30.450.270">
    <property type="match status" value="1"/>
</dbReference>
<dbReference type="SUPFAM" id="SSF55781">
    <property type="entry name" value="GAF domain-like"/>
    <property type="match status" value="2"/>
</dbReference>
<dbReference type="SMART" id="SM00065">
    <property type="entry name" value="GAF"/>
    <property type="match status" value="1"/>
</dbReference>
<evidence type="ECO:0000256" key="8">
    <source>
        <dbReference type="ARBA" id="ARBA00022777"/>
    </source>
</evidence>
<dbReference type="PANTHER" id="PTHR41523">
    <property type="entry name" value="TWO-COMPONENT SYSTEM SENSOR PROTEIN"/>
    <property type="match status" value="1"/>
</dbReference>
<dbReference type="PROSITE" id="PS50046">
    <property type="entry name" value="PHYTOCHROME_2"/>
    <property type="match status" value="1"/>
</dbReference>
<dbReference type="InterPro" id="IPR011102">
    <property type="entry name" value="Sig_transdc_His_kinase_HWE"/>
</dbReference>
<dbReference type="GO" id="GO:0009881">
    <property type="term" value="F:photoreceptor activity"/>
    <property type="evidence" value="ECO:0007669"/>
    <property type="project" value="UniProtKB-KW"/>
</dbReference>
<evidence type="ECO:0000313" key="16">
    <source>
        <dbReference type="EMBL" id="OWU76138.1"/>
    </source>
</evidence>